<dbReference type="Pfam" id="PF00188">
    <property type="entry name" value="CAP"/>
    <property type="match status" value="1"/>
</dbReference>
<dbReference type="Proteomes" id="UP000012283">
    <property type="component" value="Unassembled WGS sequence"/>
</dbReference>
<keyword evidence="5" id="KW-1185">Reference proteome</keyword>
<dbReference type="EMBL" id="APML01000019">
    <property type="protein sequence ID" value="ENH97281.1"/>
    <property type="molecule type" value="Genomic_DNA"/>
</dbReference>
<protein>
    <recommendedName>
        <fullName evidence="6">SCP domain-containing protein</fullName>
    </recommendedName>
</protein>
<dbReference type="Gene3D" id="3.40.33.10">
    <property type="entry name" value="CAP"/>
    <property type="match status" value="1"/>
</dbReference>
<dbReference type="PATRIC" id="fig|1308866.3.peg.941"/>
<dbReference type="PANTHER" id="PTHR31157">
    <property type="entry name" value="SCP DOMAIN-CONTAINING PROTEIN"/>
    <property type="match status" value="1"/>
</dbReference>
<name>N4WW13_9BACI</name>
<evidence type="ECO:0000313" key="4">
    <source>
        <dbReference type="EMBL" id="ENH97281.1"/>
    </source>
</evidence>
<evidence type="ECO:0000259" key="2">
    <source>
        <dbReference type="Pfam" id="PF00188"/>
    </source>
</evidence>
<dbReference type="PANTHER" id="PTHR31157:SF1">
    <property type="entry name" value="SCP DOMAIN-CONTAINING PROTEIN"/>
    <property type="match status" value="1"/>
</dbReference>
<evidence type="ECO:0008006" key="6">
    <source>
        <dbReference type="Google" id="ProtNLM"/>
    </source>
</evidence>
<dbReference type="CDD" id="cd05379">
    <property type="entry name" value="CAP_bacterial"/>
    <property type="match status" value="1"/>
</dbReference>
<evidence type="ECO:0000256" key="1">
    <source>
        <dbReference type="SAM" id="MobiDB-lite"/>
    </source>
</evidence>
<evidence type="ECO:0000259" key="3">
    <source>
        <dbReference type="Pfam" id="PF14504"/>
    </source>
</evidence>
<comment type="caution">
    <text evidence="4">The sequence shown here is derived from an EMBL/GenBank/DDBJ whole genome shotgun (WGS) entry which is preliminary data.</text>
</comment>
<sequence>MLKLKSIIALLLIAVGFWYFYGDTYERSGLSGVAKNIRTDVSDFVTQPEFQNTLHAISAYTERLLERLSHLNEDKNNSESDTPEQPKLNQPSEQTFSIHNVEINDNRSEVEEKVGNPQRSSENDYGANWFTYHDEYHNFFMVAYDQENKVAGLYTNQDLLSSEKEISFETNKDTVLSTLNEPIQTMRKGLVQYQVDDTGEYDIFQIDQNYVTIFYDKHDNWKIAAIQIIREDLEQQKEEYFGEPSNELRNGLEKQLFDLVNASRIKHGLSPLSWDHSTLTTSRDHSEDMAHNHYFGHTNLDGQSPFDRLEEDGVTYRMAGENLASGQPSSIYAHAGLMNSKGHRENILKEGFETLSVGVAFNEEAQPFYTETFLTK</sequence>
<dbReference type="STRING" id="1308866.J416_04663"/>
<feature type="domain" description="SCP" evidence="2">
    <location>
        <begin position="257"/>
        <end position="366"/>
    </location>
</feature>
<dbReference type="Pfam" id="PF14504">
    <property type="entry name" value="CAP_assoc_N"/>
    <property type="match status" value="1"/>
</dbReference>
<dbReference type="eggNOG" id="COG2340">
    <property type="taxonomic scope" value="Bacteria"/>
</dbReference>
<dbReference type="InterPro" id="IPR035940">
    <property type="entry name" value="CAP_sf"/>
</dbReference>
<proteinExistence type="predicted"/>
<evidence type="ECO:0000313" key="5">
    <source>
        <dbReference type="Proteomes" id="UP000012283"/>
    </source>
</evidence>
<dbReference type="OrthoDB" id="9783944at2"/>
<dbReference type="InterPro" id="IPR014044">
    <property type="entry name" value="CAP_dom"/>
</dbReference>
<accession>N4WW13</accession>
<dbReference type="SUPFAM" id="SSF55797">
    <property type="entry name" value="PR-1-like"/>
    <property type="match status" value="1"/>
</dbReference>
<feature type="domain" description="CAP-associated" evidence="3">
    <location>
        <begin position="103"/>
        <end position="240"/>
    </location>
</feature>
<dbReference type="AlphaFoldDB" id="N4WW13"/>
<dbReference type="InterPro" id="IPR029410">
    <property type="entry name" value="CAP_assoc"/>
</dbReference>
<organism evidence="4 5">
    <name type="scientific">Gracilibacillus halophilus YIM-C55.5</name>
    <dbReference type="NCBI Taxonomy" id="1308866"/>
    <lineage>
        <taxon>Bacteria</taxon>
        <taxon>Bacillati</taxon>
        <taxon>Bacillota</taxon>
        <taxon>Bacilli</taxon>
        <taxon>Bacillales</taxon>
        <taxon>Bacillaceae</taxon>
        <taxon>Gracilibacillus</taxon>
    </lineage>
</organism>
<feature type="region of interest" description="Disordered" evidence="1">
    <location>
        <begin position="73"/>
        <end position="96"/>
    </location>
</feature>
<gene>
    <name evidence="4" type="ORF">J416_04663</name>
</gene>
<feature type="compositionally biased region" description="Polar residues" evidence="1">
    <location>
        <begin position="87"/>
        <end position="96"/>
    </location>
</feature>
<dbReference type="RefSeq" id="WP_003466032.1">
    <property type="nucleotide sequence ID" value="NZ_APML01000019.1"/>
</dbReference>
<reference evidence="4 5" key="1">
    <citation type="submission" date="2013-03" db="EMBL/GenBank/DDBJ databases">
        <title>Draft genome sequence of Gracibacillus halophilus YIM-C55.5, a moderately halophilic and thermophilic organism from the Xiaochaidamu salt lake.</title>
        <authorList>
            <person name="Sugumar T."/>
            <person name="Polireddy D.R."/>
            <person name="Antony A."/>
            <person name="Madhava Y.R."/>
            <person name="Sivakumar N."/>
        </authorList>
    </citation>
    <scope>NUCLEOTIDE SEQUENCE [LARGE SCALE GENOMIC DNA]</scope>
    <source>
        <strain evidence="4 5">YIM-C55.5</strain>
    </source>
</reference>